<evidence type="ECO:0000313" key="3">
    <source>
        <dbReference type="Proteomes" id="UP001597319"/>
    </source>
</evidence>
<sequence length="138" mass="15873">MKKSIILTCLITISLSLSAQISDKSILVGKWNVEKTIKQPPVPQITPLVQSFEQATFDFKDNDVFELSTTKSTELFEMMMSEVMIDTKWKFNKNKQLLQIGNEADRYTTMSIIVNKKNDKIIFELEESGLVFLMKKVD</sequence>
<evidence type="ECO:0000256" key="1">
    <source>
        <dbReference type="SAM" id="SignalP"/>
    </source>
</evidence>
<comment type="caution">
    <text evidence="2">The sequence shown here is derived from an EMBL/GenBank/DDBJ whole genome shotgun (WGS) entry which is preliminary data.</text>
</comment>
<evidence type="ECO:0000313" key="2">
    <source>
        <dbReference type="EMBL" id="MFD2565419.1"/>
    </source>
</evidence>
<dbReference type="Proteomes" id="UP001597319">
    <property type="component" value="Unassembled WGS sequence"/>
</dbReference>
<feature type="signal peptide" evidence="1">
    <location>
        <begin position="1"/>
        <end position="19"/>
    </location>
</feature>
<evidence type="ECO:0008006" key="4">
    <source>
        <dbReference type="Google" id="ProtNLM"/>
    </source>
</evidence>
<accession>A0ABW5LLL5</accession>
<keyword evidence="1" id="KW-0732">Signal</keyword>
<organism evidence="2 3">
    <name type="scientific">Aquimarina rubra</name>
    <dbReference type="NCBI Taxonomy" id="1920033"/>
    <lineage>
        <taxon>Bacteria</taxon>
        <taxon>Pseudomonadati</taxon>
        <taxon>Bacteroidota</taxon>
        <taxon>Flavobacteriia</taxon>
        <taxon>Flavobacteriales</taxon>
        <taxon>Flavobacteriaceae</taxon>
        <taxon>Aquimarina</taxon>
    </lineage>
</organism>
<proteinExistence type="predicted"/>
<dbReference type="RefSeq" id="WP_378295232.1">
    <property type="nucleotide sequence ID" value="NZ_JBHULE010000035.1"/>
</dbReference>
<feature type="chain" id="PRO_5046244247" description="Lipocalin-like domain-containing protein" evidence="1">
    <location>
        <begin position="20"/>
        <end position="138"/>
    </location>
</feature>
<gene>
    <name evidence="2" type="ORF">ACFSR1_22260</name>
</gene>
<name>A0ABW5LLL5_9FLAO</name>
<keyword evidence="3" id="KW-1185">Reference proteome</keyword>
<protein>
    <recommendedName>
        <fullName evidence="4">Lipocalin-like domain-containing protein</fullName>
    </recommendedName>
</protein>
<dbReference type="EMBL" id="JBHULE010000035">
    <property type="protein sequence ID" value="MFD2565419.1"/>
    <property type="molecule type" value="Genomic_DNA"/>
</dbReference>
<reference evidence="3" key="1">
    <citation type="journal article" date="2019" name="Int. J. Syst. Evol. Microbiol.">
        <title>The Global Catalogue of Microorganisms (GCM) 10K type strain sequencing project: providing services to taxonomists for standard genome sequencing and annotation.</title>
        <authorList>
            <consortium name="The Broad Institute Genomics Platform"/>
            <consortium name="The Broad Institute Genome Sequencing Center for Infectious Disease"/>
            <person name="Wu L."/>
            <person name="Ma J."/>
        </authorList>
    </citation>
    <scope>NUCLEOTIDE SEQUENCE [LARGE SCALE GENOMIC DNA]</scope>
    <source>
        <strain evidence="3">KCTC 52274</strain>
    </source>
</reference>